<comment type="caution">
    <text evidence="1">The sequence shown here is derived from an EMBL/GenBank/DDBJ whole genome shotgun (WGS) entry which is preliminary data.</text>
</comment>
<organism evidence="1 2">
    <name type="scientific">Desulfofundulus luciae</name>
    <dbReference type="NCBI Taxonomy" id="74702"/>
    <lineage>
        <taxon>Bacteria</taxon>
        <taxon>Bacillati</taxon>
        <taxon>Bacillota</taxon>
        <taxon>Clostridia</taxon>
        <taxon>Eubacteriales</taxon>
        <taxon>Peptococcaceae</taxon>
        <taxon>Desulfofundulus</taxon>
    </lineage>
</organism>
<dbReference type="PANTHER" id="PTHR39550">
    <property type="entry name" value="SLL0658 PROTEIN"/>
    <property type="match status" value="1"/>
</dbReference>
<dbReference type="Pfam" id="PF11848">
    <property type="entry name" value="DUF3368"/>
    <property type="match status" value="1"/>
</dbReference>
<evidence type="ECO:0000313" key="1">
    <source>
        <dbReference type="EMBL" id="MDQ0287377.1"/>
    </source>
</evidence>
<protein>
    <submittedName>
        <fullName evidence="1">Nucleic acid-binding protein</fullName>
    </submittedName>
</protein>
<dbReference type="Gene3D" id="3.40.50.1010">
    <property type="entry name" value="5'-nuclease"/>
    <property type="match status" value="1"/>
</dbReference>
<reference evidence="1 2" key="1">
    <citation type="submission" date="2023-07" db="EMBL/GenBank/DDBJ databases">
        <title>Genomic Encyclopedia of Type Strains, Phase IV (KMG-IV): sequencing the most valuable type-strain genomes for metagenomic binning, comparative biology and taxonomic classification.</title>
        <authorList>
            <person name="Goeker M."/>
        </authorList>
    </citation>
    <scope>NUCLEOTIDE SEQUENCE [LARGE SCALE GENOMIC DNA]</scope>
    <source>
        <strain evidence="1 2">DSM 12396</strain>
    </source>
</reference>
<keyword evidence="2" id="KW-1185">Reference proteome</keyword>
<dbReference type="EMBL" id="JAUSUX010000025">
    <property type="protein sequence ID" value="MDQ0287377.1"/>
    <property type="molecule type" value="Genomic_DNA"/>
</dbReference>
<dbReference type="RefSeq" id="WP_307403231.1">
    <property type="nucleotide sequence ID" value="NZ_JAUSUX010000025.1"/>
</dbReference>
<name>A0ABU0B543_9FIRM</name>
<dbReference type="InterPro" id="IPR029060">
    <property type="entry name" value="PIN-like_dom_sf"/>
</dbReference>
<sequence length="143" mass="15548">MVVVSDTTVLIALGRIGLLWLLGRLWGSAIIPEAVYQEALKGLHGSREITEAVNLGWLQVKSINNQKMVRLLQGDLRGRGECECIVLAEETGAKAILTDDKKARKVALSAGVEVAGTLGLLVRAHKRRNLNETGSNRRRGVLN</sequence>
<dbReference type="Proteomes" id="UP001225644">
    <property type="component" value="Unassembled WGS sequence"/>
</dbReference>
<gene>
    <name evidence="1" type="ORF">J2Z49_002504</name>
</gene>
<dbReference type="PANTHER" id="PTHR39550:SF1">
    <property type="entry name" value="SLL0658 PROTEIN"/>
    <property type="match status" value="1"/>
</dbReference>
<accession>A0ABU0B543</accession>
<dbReference type="InterPro" id="IPR021799">
    <property type="entry name" value="PIN-like_prokaryotic"/>
</dbReference>
<evidence type="ECO:0000313" key="2">
    <source>
        <dbReference type="Proteomes" id="UP001225644"/>
    </source>
</evidence>
<proteinExistence type="predicted"/>
<dbReference type="SUPFAM" id="SSF88723">
    <property type="entry name" value="PIN domain-like"/>
    <property type="match status" value="1"/>
</dbReference>